<comment type="caution">
    <text evidence="5">The sequence shown here is derived from an EMBL/GenBank/DDBJ whole genome shotgun (WGS) entry which is preliminary data.</text>
</comment>
<name>A0ABW4HNT4_9BACI</name>
<dbReference type="PANTHER" id="PTHR33376">
    <property type="match status" value="1"/>
</dbReference>
<dbReference type="PROSITE" id="PS51257">
    <property type="entry name" value="PROKAR_LIPOPROTEIN"/>
    <property type="match status" value="1"/>
</dbReference>
<keyword evidence="2" id="KW-0813">Transport</keyword>
<feature type="signal peptide" evidence="4">
    <location>
        <begin position="1"/>
        <end position="23"/>
    </location>
</feature>
<keyword evidence="6" id="KW-1185">Reference proteome</keyword>
<keyword evidence="3 4" id="KW-0732">Signal</keyword>
<comment type="similarity">
    <text evidence="1">Belongs to the bacterial solute-binding protein 7 family.</text>
</comment>
<evidence type="ECO:0000256" key="4">
    <source>
        <dbReference type="SAM" id="SignalP"/>
    </source>
</evidence>
<evidence type="ECO:0000256" key="1">
    <source>
        <dbReference type="ARBA" id="ARBA00009023"/>
    </source>
</evidence>
<dbReference type="PANTHER" id="PTHR33376:SF7">
    <property type="entry name" value="C4-DICARBOXYLATE-BINDING PROTEIN DCTB"/>
    <property type="match status" value="1"/>
</dbReference>
<evidence type="ECO:0000313" key="6">
    <source>
        <dbReference type="Proteomes" id="UP001597221"/>
    </source>
</evidence>
<dbReference type="EMBL" id="JBHUDE010000017">
    <property type="protein sequence ID" value="MFD1606981.1"/>
    <property type="molecule type" value="Genomic_DNA"/>
</dbReference>
<dbReference type="NCBIfam" id="NF037995">
    <property type="entry name" value="TRAP_S1"/>
    <property type="match status" value="1"/>
</dbReference>
<dbReference type="Proteomes" id="UP001597221">
    <property type="component" value="Unassembled WGS sequence"/>
</dbReference>
<organism evidence="5 6">
    <name type="scientific">Oceanobacillus luteolus</name>
    <dbReference type="NCBI Taxonomy" id="1274358"/>
    <lineage>
        <taxon>Bacteria</taxon>
        <taxon>Bacillati</taxon>
        <taxon>Bacillota</taxon>
        <taxon>Bacilli</taxon>
        <taxon>Bacillales</taxon>
        <taxon>Bacillaceae</taxon>
        <taxon>Oceanobacillus</taxon>
    </lineage>
</organism>
<feature type="chain" id="PRO_5047069544" evidence="4">
    <location>
        <begin position="24"/>
        <end position="346"/>
    </location>
</feature>
<evidence type="ECO:0000256" key="3">
    <source>
        <dbReference type="ARBA" id="ARBA00022729"/>
    </source>
</evidence>
<proteinExistence type="inferred from homology"/>
<reference evidence="6" key="1">
    <citation type="journal article" date="2019" name="Int. J. Syst. Evol. Microbiol.">
        <title>The Global Catalogue of Microorganisms (GCM) 10K type strain sequencing project: providing services to taxonomists for standard genome sequencing and annotation.</title>
        <authorList>
            <consortium name="The Broad Institute Genomics Platform"/>
            <consortium name="The Broad Institute Genome Sequencing Center for Infectious Disease"/>
            <person name="Wu L."/>
            <person name="Ma J."/>
        </authorList>
    </citation>
    <scope>NUCLEOTIDE SEQUENCE [LARGE SCALE GENOMIC DNA]</scope>
    <source>
        <strain evidence="6">CGMCC 1.12376</strain>
    </source>
</reference>
<sequence>MNRKILLVVLVISMLIFSACNQAESSEKNSAGAQDGTVTLKLAGMSAADHPSTVTMNEFAERVYEETDGRVEIDIFPSNQLGDWSNVYQEIARGTIEMGLITHPTEQDSRAELLGFPFIATGYDDIEKAFGRESYIFKKIEEINEETGITLLAFYGEEFGGLGTVKEVENIDKVGAEKDILIRTPSLDLQVEMMKGLGFRTTTIPFADLYSALQTGVADGWIGGGPTYNYTGFRDVIKYYYQINDQFIATPLFINTEVFQQLNEEDRETMQKIAEEIMNGSFLAAQDNEEKYRQLLIEEGIEVIELSDSQIEAFAEFARTEMWPQFAERVGEDIINELIEYLDEAE</sequence>
<accession>A0ABW4HNT4</accession>
<dbReference type="InterPro" id="IPR018389">
    <property type="entry name" value="DctP_fam"/>
</dbReference>
<gene>
    <name evidence="5" type="primary">dctP</name>
    <name evidence="5" type="ORF">ACFSBH_04870</name>
</gene>
<dbReference type="RefSeq" id="WP_379596348.1">
    <property type="nucleotide sequence ID" value="NZ_JBHUDE010000017.1"/>
</dbReference>
<evidence type="ECO:0000313" key="5">
    <source>
        <dbReference type="EMBL" id="MFD1606981.1"/>
    </source>
</evidence>
<protein>
    <submittedName>
        <fullName evidence="5">TRAP transporter substrate-binding protein DctP</fullName>
    </submittedName>
</protein>
<dbReference type="Gene3D" id="3.40.190.170">
    <property type="entry name" value="Bacterial extracellular solute-binding protein, family 7"/>
    <property type="match status" value="1"/>
</dbReference>
<evidence type="ECO:0000256" key="2">
    <source>
        <dbReference type="ARBA" id="ARBA00022448"/>
    </source>
</evidence>
<dbReference type="Pfam" id="PF03480">
    <property type="entry name" value="DctP"/>
    <property type="match status" value="1"/>
</dbReference>
<dbReference type="InterPro" id="IPR038404">
    <property type="entry name" value="TRAP_DctP_sf"/>
</dbReference>